<evidence type="ECO:0000313" key="2">
    <source>
        <dbReference type="EMBL" id="GAI26810.1"/>
    </source>
</evidence>
<evidence type="ECO:0000259" key="1">
    <source>
        <dbReference type="Pfam" id="PF12762"/>
    </source>
</evidence>
<gene>
    <name evidence="2" type="ORF">S06H3_24687</name>
</gene>
<comment type="caution">
    <text evidence="2">The sequence shown here is derived from an EMBL/GenBank/DDBJ whole genome shotgun (WGS) entry which is preliminary data.</text>
</comment>
<name>X1NJ29_9ZZZZ</name>
<accession>X1NJ29</accession>
<dbReference type="Pfam" id="PF12762">
    <property type="entry name" value="DDE_Tnp_IS1595"/>
    <property type="match status" value="1"/>
</dbReference>
<protein>
    <recommendedName>
        <fullName evidence="1">ISXO2-like transposase domain-containing protein</fullName>
    </recommendedName>
</protein>
<dbReference type="EMBL" id="BARV01013847">
    <property type="protein sequence ID" value="GAI26810.1"/>
    <property type="molecule type" value="Genomic_DNA"/>
</dbReference>
<organism evidence="2">
    <name type="scientific">marine sediment metagenome</name>
    <dbReference type="NCBI Taxonomy" id="412755"/>
    <lineage>
        <taxon>unclassified sequences</taxon>
        <taxon>metagenomes</taxon>
        <taxon>ecological metagenomes</taxon>
    </lineage>
</organism>
<feature type="non-terminal residue" evidence="2">
    <location>
        <position position="1"/>
    </location>
</feature>
<sequence length="54" mass="5850">VEIDETYIGGKAHGKRGRGAGNKTLVFGMAQRQGDLKAFATSNVKHSTIYPIMK</sequence>
<reference evidence="2" key="1">
    <citation type="journal article" date="2014" name="Front. Microbiol.">
        <title>High frequency of phylogenetically diverse reductive dehalogenase-homologous genes in deep subseafloor sedimentary metagenomes.</title>
        <authorList>
            <person name="Kawai M."/>
            <person name="Futagami T."/>
            <person name="Toyoda A."/>
            <person name="Takaki Y."/>
            <person name="Nishi S."/>
            <person name="Hori S."/>
            <person name="Arai W."/>
            <person name="Tsubouchi T."/>
            <person name="Morono Y."/>
            <person name="Uchiyama I."/>
            <person name="Ito T."/>
            <person name="Fujiyama A."/>
            <person name="Inagaki F."/>
            <person name="Takami H."/>
        </authorList>
    </citation>
    <scope>NUCLEOTIDE SEQUENCE</scope>
    <source>
        <strain evidence="2">Expedition CK06-06</strain>
    </source>
</reference>
<proteinExistence type="predicted"/>
<dbReference type="InterPro" id="IPR024445">
    <property type="entry name" value="Tnp_ISXO2-like"/>
</dbReference>
<dbReference type="AlphaFoldDB" id="X1NJ29"/>
<feature type="domain" description="ISXO2-like transposase" evidence="1">
    <location>
        <begin position="1"/>
        <end position="53"/>
    </location>
</feature>